<sequence>MVMEMISLLTLVMIKIATSLQRGHLRSRVSLPLQRLGVLAALQILTLGKRGQESNRGIKLFNIQPDDKLIVQFNAKGRPICENARPVATLCRIIVRTPGNAPLHVTKWVDVPEQAKEKMWKHIQDYAVADDERKKWVRNDFSTDPLTFLVKIGPGLCNIGAIHRFKLWLRKIRPIVVAKHLNIQGGLRVLLDIEIRRLGAGLMEVYLLERISSFAPIVGRTGLMLMRNQQKTFQSLRN</sequence>
<organism evidence="1 2">
    <name type="scientific">Persea americana</name>
    <name type="common">Avocado</name>
    <dbReference type="NCBI Taxonomy" id="3435"/>
    <lineage>
        <taxon>Eukaryota</taxon>
        <taxon>Viridiplantae</taxon>
        <taxon>Streptophyta</taxon>
        <taxon>Embryophyta</taxon>
        <taxon>Tracheophyta</taxon>
        <taxon>Spermatophyta</taxon>
        <taxon>Magnoliopsida</taxon>
        <taxon>Magnoliidae</taxon>
        <taxon>Laurales</taxon>
        <taxon>Lauraceae</taxon>
        <taxon>Persea</taxon>
    </lineage>
</organism>
<comment type="caution">
    <text evidence="1">The sequence shown here is derived from an EMBL/GenBank/DDBJ whole genome shotgun (WGS) entry which is preliminary data.</text>
</comment>
<protein>
    <submittedName>
        <fullName evidence="1">Uncharacterized protein</fullName>
    </submittedName>
</protein>
<name>A0ACC2M474_PERAE</name>
<keyword evidence="2" id="KW-1185">Reference proteome</keyword>
<evidence type="ECO:0000313" key="2">
    <source>
        <dbReference type="Proteomes" id="UP001234297"/>
    </source>
</evidence>
<evidence type="ECO:0000313" key="1">
    <source>
        <dbReference type="EMBL" id="KAJ8640131.1"/>
    </source>
</evidence>
<gene>
    <name evidence="1" type="ORF">MRB53_016825</name>
</gene>
<dbReference type="Proteomes" id="UP001234297">
    <property type="component" value="Chromosome 5"/>
</dbReference>
<dbReference type="EMBL" id="CM056813">
    <property type="protein sequence ID" value="KAJ8640131.1"/>
    <property type="molecule type" value="Genomic_DNA"/>
</dbReference>
<accession>A0ACC2M474</accession>
<proteinExistence type="predicted"/>
<reference evidence="1 2" key="1">
    <citation type="journal article" date="2022" name="Hortic Res">
        <title>A haplotype resolved chromosomal level avocado genome allows analysis of novel avocado genes.</title>
        <authorList>
            <person name="Nath O."/>
            <person name="Fletcher S.J."/>
            <person name="Hayward A."/>
            <person name="Shaw L.M."/>
            <person name="Masouleh A.K."/>
            <person name="Furtado A."/>
            <person name="Henry R.J."/>
            <person name="Mitter N."/>
        </authorList>
    </citation>
    <scope>NUCLEOTIDE SEQUENCE [LARGE SCALE GENOMIC DNA]</scope>
    <source>
        <strain evidence="2">cv. Hass</strain>
    </source>
</reference>